<reference evidence="2" key="1">
    <citation type="submission" date="2020-07" db="EMBL/GenBank/DDBJ databases">
        <title>Metabolic diversity and evolutionary history of the archaeal phylum ###Micrarchaeota### uncovered from a freshwater lake metagenome.</title>
        <authorList>
            <person name="Kadnikov V.V."/>
            <person name="Savvichev A.S."/>
            <person name="Mardanov A.V."/>
            <person name="Beletsky A.V."/>
            <person name="Chupakov A.V."/>
            <person name="Kokryatskaya N.M."/>
            <person name="Pimenov N.V."/>
            <person name="Ravin N.V."/>
        </authorList>
    </citation>
    <scope>NUCLEOTIDE SEQUENCE [LARGE SCALE GENOMIC DNA]</scope>
</reference>
<evidence type="ECO:0000313" key="1">
    <source>
        <dbReference type="EMBL" id="QLJ53255.1"/>
    </source>
</evidence>
<gene>
    <name evidence="1" type="ORF">Sv326_1080</name>
</gene>
<proteinExistence type="predicted"/>
<protein>
    <submittedName>
        <fullName evidence="1">Uncharacterized protein</fullName>
    </submittedName>
</protein>
<dbReference type="Proteomes" id="UP000510821">
    <property type="component" value="Chromosome"/>
</dbReference>
<name>A0A7D6BHD4_FERL1</name>
<accession>A0A7D6BHD4</accession>
<evidence type="ECO:0000313" key="2">
    <source>
        <dbReference type="Proteomes" id="UP000510821"/>
    </source>
</evidence>
<dbReference type="EMBL" id="CP058998">
    <property type="protein sequence ID" value="QLJ53255.1"/>
    <property type="molecule type" value="Genomic_DNA"/>
</dbReference>
<sequence length="180" mass="19700">MHHVSAAKPEGMREEIDSLQQRKMKNLFEGLQQELGGKEGAKNLLAGLGRKLGRAGVNEREFALFLEKEVAAELSLILAQMKKEWVDALDNADDMGKVSRARDGVVRKAGIIDSMSKQARKILAVAYCLRDAGRGGGFSNMSDSEAEDAFGKAVKEADEKIEKIARSEVSEVYRKIAFGA</sequence>
<organism evidence="1 2">
    <name type="scientific">Fermentimicrarchaeum limneticum</name>
    <dbReference type="NCBI Taxonomy" id="2795018"/>
    <lineage>
        <taxon>Archaea</taxon>
        <taxon>Candidatus Micrarchaeota</taxon>
        <taxon>Candidatus Fermentimicrarchaeales</taxon>
        <taxon>Candidatus Fermentimicrarchaeaceae</taxon>
        <taxon>Candidatus Fermentimicrarchaeum</taxon>
    </lineage>
</organism>
<dbReference type="KEGG" id="flt:Sv326_1080"/>
<dbReference type="AlphaFoldDB" id="A0A7D6BHD4"/>